<keyword evidence="1" id="KW-1133">Transmembrane helix</keyword>
<name>A0ABW3NEJ5_9BACI</name>
<dbReference type="EMBL" id="JBHTKK010000007">
    <property type="protein sequence ID" value="MFD1065927.1"/>
    <property type="molecule type" value="Genomic_DNA"/>
</dbReference>
<keyword evidence="1" id="KW-0472">Membrane</keyword>
<dbReference type="RefSeq" id="WP_379591518.1">
    <property type="nucleotide sequence ID" value="NZ_JBHTKK010000007.1"/>
</dbReference>
<comment type="caution">
    <text evidence="2">The sequence shown here is derived from an EMBL/GenBank/DDBJ whole genome shotgun (WGS) entry which is preliminary data.</text>
</comment>
<evidence type="ECO:0000313" key="2">
    <source>
        <dbReference type="EMBL" id="MFD1065927.1"/>
    </source>
</evidence>
<dbReference type="Proteomes" id="UP001597041">
    <property type="component" value="Unassembled WGS sequence"/>
</dbReference>
<keyword evidence="3" id="KW-1185">Reference proteome</keyword>
<keyword evidence="1" id="KW-0812">Transmembrane</keyword>
<proteinExistence type="predicted"/>
<organism evidence="2 3">
    <name type="scientific">Oceanobacillus locisalsi</name>
    <dbReference type="NCBI Taxonomy" id="546107"/>
    <lineage>
        <taxon>Bacteria</taxon>
        <taxon>Bacillati</taxon>
        <taxon>Bacillota</taxon>
        <taxon>Bacilli</taxon>
        <taxon>Bacillales</taxon>
        <taxon>Bacillaceae</taxon>
        <taxon>Oceanobacillus</taxon>
    </lineage>
</organism>
<evidence type="ECO:0000313" key="3">
    <source>
        <dbReference type="Proteomes" id="UP001597041"/>
    </source>
</evidence>
<gene>
    <name evidence="2" type="ORF">ACFQ19_07800</name>
</gene>
<feature type="transmembrane region" description="Helical" evidence="1">
    <location>
        <begin position="31"/>
        <end position="50"/>
    </location>
</feature>
<feature type="transmembrane region" description="Helical" evidence="1">
    <location>
        <begin position="7"/>
        <end position="25"/>
    </location>
</feature>
<sequence>MTVRQRNYLDASIVTALFILIILFVDAIPTGGTLVILGFNVALSLSIFELKLLYKKNKEKEEDGNDSY</sequence>
<accession>A0ABW3NEJ5</accession>
<protein>
    <submittedName>
        <fullName evidence="2">Uncharacterized protein</fullName>
    </submittedName>
</protein>
<evidence type="ECO:0000256" key="1">
    <source>
        <dbReference type="SAM" id="Phobius"/>
    </source>
</evidence>
<reference evidence="3" key="1">
    <citation type="journal article" date="2019" name="Int. J. Syst. Evol. Microbiol.">
        <title>The Global Catalogue of Microorganisms (GCM) 10K type strain sequencing project: providing services to taxonomists for standard genome sequencing and annotation.</title>
        <authorList>
            <consortium name="The Broad Institute Genomics Platform"/>
            <consortium name="The Broad Institute Genome Sequencing Center for Infectious Disease"/>
            <person name="Wu L."/>
            <person name="Ma J."/>
        </authorList>
    </citation>
    <scope>NUCLEOTIDE SEQUENCE [LARGE SCALE GENOMIC DNA]</scope>
    <source>
        <strain evidence="3">CCUG 56608</strain>
    </source>
</reference>